<dbReference type="PANTHER" id="PTHR10745:SF8">
    <property type="entry name" value="DNA POLYMERASE SUBUNIT GAMMA-2, MITOCHONDRIAL"/>
    <property type="match status" value="1"/>
</dbReference>
<dbReference type="GO" id="GO:0006426">
    <property type="term" value="P:glycyl-tRNA aminoacylation"/>
    <property type="evidence" value="ECO:0007669"/>
    <property type="project" value="InterPro"/>
</dbReference>
<dbReference type="InterPro" id="IPR027031">
    <property type="entry name" value="Gly-tRNA_synthase/POLG2"/>
</dbReference>
<keyword evidence="6" id="KW-0067">ATP-binding</keyword>
<evidence type="ECO:0000256" key="7">
    <source>
        <dbReference type="ARBA" id="ARBA00022917"/>
    </source>
</evidence>
<keyword evidence="4 10" id="KW-0436">Ligase</keyword>
<reference evidence="10 11" key="1">
    <citation type="submission" date="2019-02" db="EMBL/GenBank/DDBJ databases">
        <title>Deep-cultivation of Planctomycetes and their phenomic and genomic characterization uncovers novel biology.</title>
        <authorList>
            <person name="Wiegand S."/>
            <person name="Jogler M."/>
            <person name="Boedeker C."/>
            <person name="Pinto D."/>
            <person name="Vollmers J."/>
            <person name="Rivas-Marin E."/>
            <person name="Kohn T."/>
            <person name="Peeters S.H."/>
            <person name="Heuer A."/>
            <person name="Rast P."/>
            <person name="Oberbeckmann S."/>
            <person name="Bunk B."/>
            <person name="Jeske O."/>
            <person name="Meyerdierks A."/>
            <person name="Storesund J.E."/>
            <person name="Kallscheuer N."/>
            <person name="Luecker S."/>
            <person name="Lage O.M."/>
            <person name="Pohl T."/>
            <person name="Merkel B.J."/>
            <person name="Hornburger P."/>
            <person name="Mueller R.-W."/>
            <person name="Bruemmer F."/>
            <person name="Labrenz M."/>
            <person name="Spormann A.M."/>
            <person name="Op den Camp H."/>
            <person name="Overmann J."/>
            <person name="Amann R."/>
            <person name="Jetten M.S.M."/>
            <person name="Mascher T."/>
            <person name="Medema M.H."/>
            <person name="Devos D.P."/>
            <person name="Kaster A.-K."/>
            <person name="Ovreas L."/>
            <person name="Rohde M."/>
            <person name="Galperin M.Y."/>
            <person name="Jogler C."/>
        </authorList>
    </citation>
    <scope>NUCLEOTIDE SEQUENCE [LARGE SCALE GENOMIC DNA]</scope>
    <source>
        <strain evidence="10 11">KS4</strain>
    </source>
</reference>
<dbReference type="Gene3D" id="3.30.930.10">
    <property type="entry name" value="Bira Bifunctional Protein, Domain 2"/>
    <property type="match status" value="1"/>
</dbReference>
<dbReference type="InterPro" id="IPR002314">
    <property type="entry name" value="aa-tRNA-synt_IIb"/>
</dbReference>
<evidence type="ECO:0000256" key="1">
    <source>
        <dbReference type="ARBA" id="ARBA00008226"/>
    </source>
</evidence>
<evidence type="ECO:0000256" key="5">
    <source>
        <dbReference type="ARBA" id="ARBA00022741"/>
    </source>
</evidence>
<dbReference type="CDD" id="cd00774">
    <property type="entry name" value="GlyRS-like_core"/>
    <property type="match status" value="1"/>
</dbReference>
<feature type="domain" description="Aminoacyl-transfer RNA synthetases class-II family profile" evidence="9">
    <location>
        <begin position="206"/>
        <end position="434"/>
    </location>
</feature>
<evidence type="ECO:0000256" key="2">
    <source>
        <dbReference type="ARBA" id="ARBA00012829"/>
    </source>
</evidence>
<keyword evidence="8" id="KW-0030">Aminoacyl-tRNA synthetase</keyword>
<dbReference type="InterPro" id="IPR036621">
    <property type="entry name" value="Anticodon-bd_dom_sf"/>
</dbReference>
<dbReference type="FunFam" id="3.40.50.800:FF:000002">
    <property type="entry name" value="Glycine--tRNA ligase"/>
    <property type="match status" value="1"/>
</dbReference>
<dbReference type="GO" id="GO:0005737">
    <property type="term" value="C:cytoplasm"/>
    <property type="evidence" value="ECO:0007669"/>
    <property type="project" value="InterPro"/>
</dbReference>
<dbReference type="Gene3D" id="3.40.50.800">
    <property type="entry name" value="Anticodon-binding domain"/>
    <property type="match status" value="1"/>
</dbReference>
<dbReference type="SUPFAM" id="SSF55681">
    <property type="entry name" value="Class II aaRS and biotin synthetases"/>
    <property type="match status" value="1"/>
</dbReference>
<dbReference type="GO" id="GO:0070062">
    <property type="term" value="C:extracellular exosome"/>
    <property type="evidence" value="ECO:0007669"/>
    <property type="project" value="UniProtKB-ARBA"/>
</dbReference>
<dbReference type="PANTHER" id="PTHR10745">
    <property type="entry name" value="GLYCYL-TRNA SYNTHETASE/DNA POLYMERASE SUBUNIT GAMMA-2"/>
    <property type="match status" value="1"/>
</dbReference>
<dbReference type="InterPro" id="IPR033731">
    <property type="entry name" value="GlyRS-like_core"/>
</dbReference>
<dbReference type="Pfam" id="PF03129">
    <property type="entry name" value="HGTP_anticodon"/>
    <property type="match status" value="1"/>
</dbReference>
<sequence>MSTVIAPEQKSMEEIVSLCKRRGFVYPASEIYGGINGFWDYGPLGTQLKNNIRDWWWKCMVECPPIGPDGDPVSIVGLDSSIIQNPKTWEASGHVGGFSDPMVDCTESKKRYRADHLVCAVAKAEKGGEVRDLGFLAVMDGDTSVADFEKRAGKLCKKTGGGELLPITHDDLVEYNLLSSDQQTLVWGPDAAQPGTLTEPREFNLMFETFVGAIRNEDAKAYLRPETAQGIFLNYKNVVDTMRVKMPFGIAQIGKSFRNEVTPRNFIFRSREFEQMEMEWFCPPEDSLKWYDFWKNERMKWWESLGINTDNLIFRDHDDDELAHYSKACVDVEYKYPFTAPKYGELEGVAHRGCFDLTQHETHSKTKMQYFDQDLQVRLQKEGLDKEEIKKRTKYIPNVIEPASGLTRAVLVLLCEAFTPDDTRASKVYMKFKPKFAPVKAGIFPLVNKDGMPEIAQNLYMKLREKYTCQYDAKQSIGKRYARMDEAGAPYCFTIDGDTLKDQTVTVRDRDTQEQTRINIDQVEKFMADKMGD</sequence>
<comment type="similarity">
    <text evidence="1">Belongs to the class-II aminoacyl-tRNA synthetase family.</text>
</comment>
<dbReference type="AlphaFoldDB" id="A0A517YXM4"/>
<dbReference type="RefSeq" id="WP_145079610.1">
    <property type="nucleotide sequence ID" value="NZ_CP036425.1"/>
</dbReference>
<dbReference type="Proteomes" id="UP000317369">
    <property type="component" value="Chromosome"/>
</dbReference>
<dbReference type="GO" id="GO:0004081">
    <property type="term" value="F:bis(5'-nucleosyl)-tetraphosphatase (asymmetrical) activity"/>
    <property type="evidence" value="ECO:0007669"/>
    <property type="project" value="UniProtKB-ARBA"/>
</dbReference>
<dbReference type="KEGG" id="pcor:KS4_30570"/>
<dbReference type="SUPFAM" id="SSF52954">
    <property type="entry name" value="Class II aaRS ABD-related"/>
    <property type="match status" value="1"/>
</dbReference>
<dbReference type="InterPro" id="IPR004154">
    <property type="entry name" value="Anticodon-bd"/>
</dbReference>
<dbReference type="EC" id="6.1.1.14" evidence="2"/>
<gene>
    <name evidence="10" type="primary">glyQS</name>
    <name evidence="10" type="ORF">KS4_30570</name>
</gene>
<dbReference type="OrthoDB" id="9760853at2"/>
<dbReference type="InterPro" id="IPR002315">
    <property type="entry name" value="tRNA-synt_gly"/>
</dbReference>
<evidence type="ECO:0000313" key="10">
    <source>
        <dbReference type="EMBL" id="QDU34980.1"/>
    </source>
</evidence>
<dbReference type="GO" id="GO:1990742">
    <property type="term" value="C:microvesicle"/>
    <property type="evidence" value="ECO:0007669"/>
    <property type="project" value="UniProtKB-ARBA"/>
</dbReference>
<dbReference type="InterPro" id="IPR045864">
    <property type="entry name" value="aa-tRNA-synth_II/BPL/LPL"/>
</dbReference>
<keyword evidence="11" id="KW-1185">Reference proteome</keyword>
<accession>A0A517YXM4</accession>
<proteinExistence type="inferred from homology"/>
<evidence type="ECO:0000256" key="6">
    <source>
        <dbReference type="ARBA" id="ARBA00022840"/>
    </source>
</evidence>
<evidence type="ECO:0000256" key="3">
    <source>
        <dbReference type="ARBA" id="ARBA00022490"/>
    </source>
</evidence>
<name>A0A517YXM4_9BACT</name>
<keyword evidence="5" id="KW-0547">Nucleotide-binding</keyword>
<protein>
    <recommendedName>
        <fullName evidence="2">glycine--tRNA ligase</fullName>
        <ecNumber evidence="2">6.1.1.14</ecNumber>
    </recommendedName>
</protein>
<dbReference type="EMBL" id="CP036425">
    <property type="protein sequence ID" value="QDU34980.1"/>
    <property type="molecule type" value="Genomic_DNA"/>
</dbReference>
<dbReference type="InterPro" id="IPR006195">
    <property type="entry name" value="aa-tRNA-synth_II"/>
</dbReference>
<keyword evidence="3" id="KW-0963">Cytoplasm</keyword>
<evidence type="ECO:0000256" key="4">
    <source>
        <dbReference type="ARBA" id="ARBA00022598"/>
    </source>
</evidence>
<dbReference type="GO" id="GO:0005524">
    <property type="term" value="F:ATP binding"/>
    <property type="evidence" value="ECO:0007669"/>
    <property type="project" value="UniProtKB-KW"/>
</dbReference>
<keyword evidence="7" id="KW-0648">Protein biosynthesis</keyword>
<evidence type="ECO:0000259" key="9">
    <source>
        <dbReference type="PROSITE" id="PS50862"/>
    </source>
</evidence>
<organism evidence="10 11">
    <name type="scientific">Poriferisphaera corsica</name>
    <dbReference type="NCBI Taxonomy" id="2528020"/>
    <lineage>
        <taxon>Bacteria</taxon>
        <taxon>Pseudomonadati</taxon>
        <taxon>Planctomycetota</taxon>
        <taxon>Phycisphaerae</taxon>
        <taxon>Phycisphaerales</taxon>
        <taxon>Phycisphaeraceae</taxon>
        <taxon>Poriferisphaera</taxon>
    </lineage>
</organism>
<dbReference type="GO" id="GO:0015966">
    <property type="term" value="P:diadenosine tetraphosphate biosynthetic process"/>
    <property type="evidence" value="ECO:0007669"/>
    <property type="project" value="UniProtKB-ARBA"/>
</dbReference>
<dbReference type="NCBIfam" id="TIGR00389">
    <property type="entry name" value="glyS_dimeric"/>
    <property type="match status" value="1"/>
</dbReference>
<dbReference type="NCBIfam" id="NF003211">
    <property type="entry name" value="PRK04173.1"/>
    <property type="match status" value="1"/>
</dbReference>
<evidence type="ECO:0000313" key="11">
    <source>
        <dbReference type="Proteomes" id="UP000317369"/>
    </source>
</evidence>
<dbReference type="PROSITE" id="PS50862">
    <property type="entry name" value="AA_TRNA_LIGASE_II"/>
    <property type="match status" value="1"/>
</dbReference>
<dbReference type="Pfam" id="PF00587">
    <property type="entry name" value="tRNA-synt_2b"/>
    <property type="match status" value="1"/>
</dbReference>
<dbReference type="PRINTS" id="PR01043">
    <property type="entry name" value="TRNASYNTHGLY"/>
</dbReference>
<evidence type="ECO:0000256" key="8">
    <source>
        <dbReference type="ARBA" id="ARBA00023146"/>
    </source>
</evidence>
<dbReference type="GO" id="GO:0004820">
    <property type="term" value="F:glycine-tRNA ligase activity"/>
    <property type="evidence" value="ECO:0007669"/>
    <property type="project" value="UniProtKB-EC"/>
</dbReference>